<protein>
    <recommendedName>
        <fullName evidence="4">DUF2490 domain-containing protein</fullName>
    </recommendedName>
</protein>
<reference evidence="3" key="1">
    <citation type="submission" date="2015-01" db="EMBL/GenBank/DDBJ databases">
        <title>Flavisolibacter sp./LCS9/ whole genome sequencing.</title>
        <authorList>
            <person name="Kim M.K."/>
            <person name="Srinivasan S."/>
            <person name="Lee J.-J."/>
        </authorList>
    </citation>
    <scope>NUCLEOTIDE SEQUENCE [LARGE SCALE GENOMIC DNA]</scope>
    <source>
        <strain evidence="3">LCS9</strain>
    </source>
</reference>
<keyword evidence="1" id="KW-0732">Signal</keyword>
<dbReference type="PROSITE" id="PS51257">
    <property type="entry name" value="PROKAR_LIPOPROTEIN"/>
    <property type="match status" value="1"/>
</dbReference>
<feature type="signal peptide" evidence="1">
    <location>
        <begin position="1"/>
        <end position="19"/>
    </location>
</feature>
<evidence type="ECO:0000256" key="1">
    <source>
        <dbReference type="SAM" id="SignalP"/>
    </source>
</evidence>
<evidence type="ECO:0008006" key="4">
    <source>
        <dbReference type="Google" id="ProtNLM"/>
    </source>
</evidence>
<dbReference type="AlphaFoldDB" id="A0A172TUN9"/>
<reference evidence="2 3" key="2">
    <citation type="journal article" date="2016" name="Int. J. Syst. Evol. Microbiol.">
        <title>Flavisolibacter tropicus sp. nov., isolated from tropical soil.</title>
        <authorList>
            <person name="Lee J.J."/>
            <person name="Kang M.S."/>
            <person name="Kim G.S."/>
            <person name="Lee C.S."/>
            <person name="Lim S."/>
            <person name="Lee J."/>
            <person name="Roh S.H."/>
            <person name="Kang H."/>
            <person name="Ha J.M."/>
            <person name="Bae S."/>
            <person name="Jung H.Y."/>
            <person name="Kim M.K."/>
        </authorList>
    </citation>
    <scope>NUCLEOTIDE SEQUENCE [LARGE SCALE GENOMIC DNA]</scope>
    <source>
        <strain evidence="2 3">LCS9</strain>
    </source>
</reference>
<organism evidence="2 3">
    <name type="scientific">Flavisolibacter tropicus</name>
    <dbReference type="NCBI Taxonomy" id="1492898"/>
    <lineage>
        <taxon>Bacteria</taxon>
        <taxon>Pseudomonadati</taxon>
        <taxon>Bacteroidota</taxon>
        <taxon>Chitinophagia</taxon>
        <taxon>Chitinophagales</taxon>
        <taxon>Chitinophagaceae</taxon>
        <taxon>Flavisolibacter</taxon>
    </lineage>
</organism>
<evidence type="ECO:0000313" key="2">
    <source>
        <dbReference type="EMBL" id="ANE50805.1"/>
    </source>
</evidence>
<dbReference type="Pfam" id="PF10677">
    <property type="entry name" value="DUF2490"/>
    <property type="match status" value="1"/>
</dbReference>
<dbReference type="InterPro" id="IPR019619">
    <property type="entry name" value="DUF2490"/>
</dbReference>
<dbReference type="KEGG" id="fla:SY85_10110"/>
<feature type="chain" id="PRO_5008001167" description="DUF2490 domain-containing protein" evidence="1">
    <location>
        <begin position="20"/>
        <end position="249"/>
    </location>
</feature>
<dbReference type="RefSeq" id="WP_066404147.1">
    <property type="nucleotide sequence ID" value="NZ_CP011390.1"/>
</dbReference>
<keyword evidence="3" id="KW-1185">Reference proteome</keyword>
<dbReference type="EMBL" id="CP011390">
    <property type="protein sequence ID" value="ANE50805.1"/>
    <property type="molecule type" value="Genomic_DNA"/>
</dbReference>
<proteinExistence type="predicted"/>
<sequence>MKKAIYIVVFLFYSCHLSAQDTTGAREEGWPEINVFYSFNEKWRLFAMYSATKIRTSDYTDGAVGMYIDYFASSSLRKKFSPQLQDSSRGYYLWLRAGYYYSSTPQKSVSQVKEHAIATESNSRFHLPMNVLLTARNRLDWRFVNGDFKLRYRPKVTIEKEVQTIYLYCIPYFFGEYFVNFIESSSDRFRFCIGLEIKVARYVNFESYYLRQFQNGETVDAVNAVGVALKFYLSKQAIEYVFHKKKKST</sequence>
<gene>
    <name evidence="2" type="ORF">SY85_10110</name>
</gene>
<accession>A0A172TUN9</accession>
<dbReference type="Proteomes" id="UP000077177">
    <property type="component" value="Chromosome"/>
</dbReference>
<dbReference type="OrthoDB" id="822529at2"/>
<name>A0A172TUN9_9BACT</name>
<evidence type="ECO:0000313" key="3">
    <source>
        <dbReference type="Proteomes" id="UP000077177"/>
    </source>
</evidence>